<reference evidence="3 4" key="1">
    <citation type="submission" date="2023-03" db="EMBL/GenBank/DDBJ databases">
        <title>Altererythrobacter sp. CAU 1644 isolated from sand.</title>
        <authorList>
            <person name="Kim W."/>
        </authorList>
    </citation>
    <scope>NUCLEOTIDE SEQUENCE [LARGE SCALE GENOMIC DNA]</scope>
    <source>
        <strain evidence="3 4">CAU 1644</strain>
    </source>
</reference>
<keyword evidence="3" id="KW-0378">Hydrolase</keyword>
<evidence type="ECO:0000256" key="1">
    <source>
        <dbReference type="SAM" id="SignalP"/>
    </source>
</evidence>
<dbReference type="RefSeq" id="WP_278017332.1">
    <property type="nucleotide sequence ID" value="NZ_CP121106.1"/>
</dbReference>
<keyword evidence="4" id="KW-1185">Reference proteome</keyword>
<protein>
    <submittedName>
        <fullName evidence="3">Cell wall hydrolase</fullName>
    </submittedName>
</protein>
<name>A0ABY8FUF1_9SPHN</name>
<keyword evidence="1" id="KW-0732">Signal</keyword>
<dbReference type="InterPro" id="IPR011105">
    <property type="entry name" value="Cell_wall_hydrolase_SleB"/>
</dbReference>
<accession>A0ABY8FUF1</accession>
<dbReference type="InterPro" id="IPR042047">
    <property type="entry name" value="SleB_dom1"/>
</dbReference>
<dbReference type="GO" id="GO:0016787">
    <property type="term" value="F:hydrolase activity"/>
    <property type="evidence" value="ECO:0007669"/>
    <property type="project" value="UniProtKB-KW"/>
</dbReference>
<evidence type="ECO:0000259" key="2">
    <source>
        <dbReference type="Pfam" id="PF07486"/>
    </source>
</evidence>
<feature type="domain" description="Cell wall hydrolase SleB" evidence="2">
    <location>
        <begin position="123"/>
        <end position="227"/>
    </location>
</feature>
<dbReference type="Pfam" id="PF07486">
    <property type="entry name" value="Hydrolase_2"/>
    <property type="match status" value="1"/>
</dbReference>
<organism evidence="3 4">
    <name type="scientific">Altererythrobacter arenosus</name>
    <dbReference type="NCBI Taxonomy" id="3032592"/>
    <lineage>
        <taxon>Bacteria</taxon>
        <taxon>Pseudomonadati</taxon>
        <taxon>Pseudomonadota</taxon>
        <taxon>Alphaproteobacteria</taxon>
        <taxon>Sphingomonadales</taxon>
        <taxon>Erythrobacteraceae</taxon>
        <taxon>Altererythrobacter</taxon>
    </lineage>
</organism>
<feature type="signal peptide" evidence="1">
    <location>
        <begin position="1"/>
        <end position="22"/>
    </location>
</feature>
<proteinExistence type="predicted"/>
<gene>
    <name evidence="3" type="ORF">P7228_06150</name>
</gene>
<sequence length="228" mass="24345">MSRKTHSLGAAALIAATSLTFASAETSGAFAQDAQEIPASGMETTDVAAAGSEELPAEAATVFVSEEVVQALPEAAAGETDSDNPVKVSASSLRQLVAATDVDHALSEQMQCLAGAIYFESRGEPLAGQLAVAQVIINRADNARFPSSYCGVVYQRSQFSFVKNGSMPRIKTGSNAWRNAKAIAKIAHEGQWESEAADSLYFHAKYVRPSWSRKKVARATINTHIFYR</sequence>
<feature type="chain" id="PRO_5046880870" evidence="1">
    <location>
        <begin position="23"/>
        <end position="228"/>
    </location>
</feature>
<evidence type="ECO:0000313" key="3">
    <source>
        <dbReference type="EMBL" id="WFL78642.1"/>
    </source>
</evidence>
<evidence type="ECO:0000313" key="4">
    <source>
        <dbReference type="Proteomes" id="UP001215827"/>
    </source>
</evidence>
<dbReference type="Gene3D" id="1.10.10.2520">
    <property type="entry name" value="Cell wall hydrolase SleB, domain 1"/>
    <property type="match status" value="1"/>
</dbReference>
<dbReference type="Proteomes" id="UP001215827">
    <property type="component" value="Chromosome"/>
</dbReference>
<dbReference type="EMBL" id="CP121106">
    <property type="protein sequence ID" value="WFL78642.1"/>
    <property type="molecule type" value="Genomic_DNA"/>
</dbReference>